<dbReference type="OrthoDB" id="1645838at2"/>
<protein>
    <recommendedName>
        <fullName evidence="5">Calcineurin-like phosphoesterase domain-containing protein</fullName>
    </recommendedName>
</protein>
<gene>
    <name evidence="6" type="ORF">BVG16_09385</name>
</gene>
<dbReference type="STRING" id="1324314.BVG16_09385"/>
<evidence type="ECO:0000259" key="5">
    <source>
        <dbReference type="Pfam" id="PF00149"/>
    </source>
</evidence>
<comment type="similarity">
    <text evidence="4">Belongs to the cyclic nucleotide phosphodiesterase class-III family.</text>
</comment>
<keyword evidence="3" id="KW-0408">Iron</keyword>
<dbReference type="PANTHER" id="PTHR42988:SF2">
    <property type="entry name" value="CYCLIC NUCLEOTIDE PHOSPHODIESTERASE CBUA0032-RELATED"/>
    <property type="match status" value="1"/>
</dbReference>
<dbReference type="PANTHER" id="PTHR42988">
    <property type="entry name" value="PHOSPHOHYDROLASE"/>
    <property type="match status" value="1"/>
</dbReference>
<dbReference type="InterPro" id="IPR050884">
    <property type="entry name" value="CNP_phosphodiesterase-III"/>
</dbReference>
<dbReference type="RefSeq" id="WP_078498287.1">
    <property type="nucleotide sequence ID" value="NZ_MSZX01000003.1"/>
</dbReference>
<accession>A0A1T2XHE9</accession>
<dbReference type="SUPFAM" id="SSF56300">
    <property type="entry name" value="Metallo-dependent phosphatases"/>
    <property type="match status" value="1"/>
</dbReference>
<reference evidence="6 7" key="1">
    <citation type="submission" date="2017-01" db="EMBL/GenBank/DDBJ databases">
        <title>Genome analysis of Paenibacillus selenitrireducens ES3-24.</title>
        <authorList>
            <person name="Xu D."/>
            <person name="Yao R."/>
            <person name="Zheng S."/>
        </authorList>
    </citation>
    <scope>NUCLEOTIDE SEQUENCE [LARGE SCALE GENOMIC DNA]</scope>
    <source>
        <strain evidence="6 7">ES3-24</strain>
    </source>
</reference>
<dbReference type="GO" id="GO:0016787">
    <property type="term" value="F:hydrolase activity"/>
    <property type="evidence" value="ECO:0007669"/>
    <property type="project" value="UniProtKB-KW"/>
</dbReference>
<dbReference type="GO" id="GO:0046872">
    <property type="term" value="F:metal ion binding"/>
    <property type="evidence" value="ECO:0007669"/>
    <property type="project" value="UniProtKB-KW"/>
</dbReference>
<evidence type="ECO:0000313" key="7">
    <source>
        <dbReference type="Proteomes" id="UP000190188"/>
    </source>
</evidence>
<dbReference type="Gene3D" id="3.60.21.10">
    <property type="match status" value="1"/>
</dbReference>
<organism evidence="6 7">
    <name type="scientific">Paenibacillus selenitireducens</name>
    <dbReference type="NCBI Taxonomy" id="1324314"/>
    <lineage>
        <taxon>Bacteria</taxon>
        <taxon>Bacillati</taxon>
        <taxon>Bacillota</taxon>
        <taxon>Bacilli</taxon>
        <taxon>Bacillales</taxon>
        <taxon>Paenibacillaceae</taxon>
        <taxon>Paenibacillus</taxon>
    </lineage>
</organism>
<dbReference type="Proteomes" id="UP000190188">
    <property type="component" value="Unassembled WGS sequence"/>
</dbReference>
<feature type="domain" description="Calcineurin-like phosphoesterase" evidence="5">
    <location>
        <begin position="1"/>
        <end position="195"/>
    </location>
</feature>
<evidence type="ECO:0000256" key="2">
    <source>
        <dbReference type="ARBA" id="ARBA00022801"/>
    </source>
</evidence>
<comment type="caution">
    <text evidence="6">The sequence shown here is derived from an EMBL/GenBank/DDBJ whole genome shotgun (WGS) entry which is preliminary data.</text>
</comment>
<dbReference type="Pfam" id="PF00149">
    <property type="entry name" value="Metallophos"/>
    <property type="match status" value="1"/>
</dbReference>
<dbReference type="EMBL" id="MSZX01000003">
    <property type="protein sequence ID" value="OPA79290.1"/>
    <property type="molecule type" value="Genomic_DNA"/>
</dbReference>
<evidence type="ECO:0000256" key="1">
    <source>
        <dbReference type="ARBA" id="ARBA00022723"/>
    </source>
</evidence>
<keyword evidence="7" id="KW-1185">Reference proteome</keyword>
<keyword evidence="1" id="KW-0479">Metal-binding</keyword>
<proteinExistence type="inferred from homology"/>
<dbReference type="Gene3D" id="3.30.750.180">
    <property type="entry name" value="GpdQ, beta-strand dimerisation domain"/>
    <property type="match status" value="1"/>
</dbReference>
<dbReference type="InterPro" id="IPR042281">
    <property type="entry name" value="GpdQ_beta-strand"/>
</dbReference>
<sequence length="278" mass="31828">MRIALIGDFHYSRMHHDSEELVKAKEKAYRYMLQAFLDQEADFHISIGDLTHEGVPEELEQLVEWIDHSGRQFIHVLGNHDTYSIPKADILAITGQERYRVIDTEDVMLLILDTTQEMNPSDWGGTLDAEQLVWLHQQLERSGDKPVFVFGHHPVHDTTMRSTMDMLSIHPRVDVKSVLHRKAEGGFYFCGHNHVNSLVRQAGWHYIQTAACLDVPAFRIIEVKDGEVSMDYVRMDDPQLNEDVACFYTRMPGFGPTASALGEEADLRLVTQRLKAAR</sequence>
<dbReference type="AlphaFoldDB" id="A0A1T2XHE9"/>
<keyword evidence="2" id="KW-0378">Hydrolase</keyword>
<evidence type="ECO:0000313" key="6">
    <source>
        <dbReference type="EMBL" id="OPA79290.1"/>
    </source>
</evidence>
<evidence type="ECO:0000256" key="4">
    <source>
        <dbReference type="ARBA" id="ARBA00025742"/>
    </source>
</evidence>
<name>A0A1T2XHE9_9BACL</name>
<dbReference type="InterPro" id="IPR004843">
    <property type="entry name" value="Calcineurin-like_PHP"/>
</dbReference>
<dbReference type="InterPro" id="IPR029052">
    <property type="entry name" value="Metallo-depent_PP-like"/>
</dbReference>
<evidence type="ECO:0000256" key="3">
    <source>
        <dbReference type="ARBA" id="ARBA00023004"/>
    </source>
</evidence>